<evidence type="ECO:0000313" key="1">
    <source>
        <dbReference type="EMBL" id="NDY93374.1"/>
    </source>
</evidence>
<dbReference type="Proteomes" id="UP000484255">
    <property type="component" value="Unassembled WGS sequence"/>
</dbReference>
<dbReference type="InterPro" id="IPR027417">
    <property type="entry name" value="P-loop_NTPase"/>
</dbReference>
<protein>
    <submittedName>
        <fullName evidence="1">Sulfotransferase family 2 domain-containing protein</fullName>
    </submittedName>
</protein>
<keyword evidence="2" id="KW-1185">Reference proteome</keyword>
<dbReference type="Pfam" id="PF03567">
    <property type="entry name" value="Sulfotransfer_2"/>
    <property type="match status" value="1"/>
</dbReference>
<sequence>MSRTVIFHYHLFKNAGTSVDQVLKENFGERWVTREFTNKPAKLHAQEVAQWVQDNPEALAFSSHTAELPLPEVEGVEFIPVIYVRQPLDRIASAYAFETKQGGAGFGAVLARNTSLAGYVEVRLSMPRDRQCRNFQSSRFARMFAAEGGTEREQALKAAQALPFIGVVEDFAGSMNRLEALLKPHFPDFKVRHVAANVSRDLSLGMDERLAQLRQKLGDAVFEQVRAANEDDEALYQAVCARFLTPAEAPAQA</sequence>
<dbReference type="Gene3D" id="3.40.50.300">
    <property type="entry name" value="P-loop containing nucleotide triphosphate hydrolases"/>
    <property type="match status" value="1"/>
</dbReference>
<dbReference type="GO" id="GO:0016020">
    <property type="term" value="C:membrane"/>
    <property type="evidence" value="ECO:0007669"/>
    <property type="project" value="InterPro"/>
</dbReference>
<dbReference type="InterPro" id="IPR005331">
    <property type="entry name" value="Sulfotransferase"/>
</dbReference>
<gene>
    <name evidence="1" type="ORF">G3A44_19465</name>
</gene>
<dbReference type="GO" id="GO:0008146">
    <property type="term" value="F:sulfotransferase activity"/>
    <property type="evidence" value="ECO:0007669"/>
    <property type="project" value="InterPro"/>
</dbReference>
<evidence type="ECO:0000313" key="2">
    <source>
        <dbReference type="Proteomes" id="UP000484255"/>
    </source>
</evidence>
<accession>A0A7C9PKK0</accession>
<reference evidence="1 2" key="1">
    <citation type="submission" date="2020-02" db="EMBL/GenBank/DDBJ databases">
        <title>Ideonella bacterium strain TBM-1.</title>
        <authorList>
            <person name="Chen W.-M."/>
        </authorList>
    </citation>
    <scope>NUCLEOTIDE SEQUENCE [LARGE SCALE GENOMIC DNA]</scope>
    <source>
        <strain evidence="1 2">TBM-1</strain>
    </source>
</reference>
<dbReference type="RefSeq" id="WP_163459412.1">
    <property type="nucleotide sequence ID" value="NZ_JAAGOH010000034.1"/>
</dbReference>
<organism evidence="1 2">
    <name type="scientific">Ideonella livida</name>
    <dbReference type="NCBI Taxonomy" id="2707176"/>
    <lineage>
        <taxon>Bacteria</taxon>
        <taxon>Pseudomonadati</taxon>
        <taxon>Pseudomonadota</taxon>
        <taxon>Betaproteobacteria</taxon>
        <taxon>Burkholderiales</taxon>
        <taxon>Sphaerotilaceae</taxon>
        <taxon>Ideonella</taxon>
    </lineage>
</organism>
<dbReference type="AlphaFoldDB" id="A0A7C9PKK0"/>
<keyword evidence="1" id="KW-0808">Transferase</keyword>
<name>A0A7C9PKK0_9BURK</name>
<comment type="caution">
    <text evidence="1">The sequence shown here is derived from an EMBL/GenBank/DDBJ whole genome shotgun (WGS) entry which is preliminary data.</text>
</comment>
<dbReference type="EMBL" id="JAAGOH010000034">
    <property type="protein sequence ID" value="NDY93374.1"/>
    <property type="molecule type" value="Genomic_DNA"/>
</dbReference>
<proteinExistence type="predicted"/>